<dbReference type="PRINTS" id="PR00625">
    <property type="entry name" value="JDOMAIN"/>
</dbReference>
<dbReference type="Gene3D" id="1.10.287.110">
    <property type="entry name" value="DnaJ domain"/>
    <property type="match status" value="1"/>
</dbReference>
<protein>
    <submittedName>
        <fullName evidence="4">Putative chaperone protein DNAj</fullName>
    </submittedName>
</protein>
<dbReference type="RefSeq" id="XP_018648541.1">
    <property type="nucleotide sequence ID" value="XM_018794095.1"/>
</dbReference>
<dbReference type="GeneID" id="8352648"/>
<sequence length="198" mass="23443">MITGLYRTNSFQSLYNFRRLVSSQTHYDTLGIGKSASYSEIRSAFIELSKKYHPDKNDGDIEMFKRINEAYSVLSQEKSRRIYDFSLASRAKPSFTNSPNEYDVSNWERDFNFHLRAMRFGGNKCNTKRNPNISRSIFISTTLIAVFTYFISIYTFIKNKQYASFYTRAYHERFIQYNQHHDDGLTSLKENSYEDFED</sequence>
<keyword evidence="1" id="KW-0472">Membrane</keyword>
<evidence type="ECO:0000256" key="1">
    <source>
        <dbReference type="SAM" id="Phobius"/>
    </source>
</evidence>
<reference evidence="3" key="1">
    <citation type="journal article" date="2012" name="PLoS Negl. Trop. Dis.">
        <title>A systematically improved high quality genome and transcriptome of the human blood fluke Schistosoma mansoni.</title>
        <authorList>
            <person name="Protasio A.V."/>
            <person name="Tsai I.J."/>
            <person name="Babbage A."/>
            <person name="Nichol S."/>
            <person name="Hunt M."/>
            <person name="Aslett M.A."/>
            <person name="De Silva N."/>
            <person name="Velarde G.S."/>
            <person name="Anderson T.J."/>
            <person name="Clark R.C."/>
            <person name="Davidson C."/>
            <person name="Dillon G.P."/>
            <person name="Holroyd N.E."/>
            <person name="LoVerde P.T."/>
            <person name="Lloyd C."/>
            <person name="McQuillan J."/>
            <person name="Oliveira G."/>
            <person name="Otto T.D."/>
            <person name="Parker-Manuel S.J."/>
            <person name="Quail M.A."/>
            <person name="Wilson R.A."/>
            <person name="Zerlotini A."/>
            <person name="Dunne D.W."/>
            <person name="Berriman M."/>
        </authorList>
    </citation>
    <scope>NUCLEOTIDE SEQUENCE [LARGE SCALE GENOMIC DNA]</scope>
    <source>
        <strain evidence="3">Puerto Rican</strain>
    </source>
</reference>
<proteinExistence type="predicted"/>
<evidence type="ECO:0000313" key="4">
    <source>
        <dbReference type="WBParaSite" id="Smp_005070.1"/>
    </source>
</evidence>
<dbReference type="PROSITE" id="PS50076">
    <property type="entry name" value="DNAJ_2"/>
    <property type="match status" value="1"/>
</dbReference>
<keyword evidence="1" id="KW-1133">Transmembrane helix</keyword>
<dbReference type="InParanoid" id="G4V5M3"/>
<dbReference type="Pfam" id="PF00226">
    <property type="entry name" value="DnaJ"/>
    <property type="match status" value="1"/>
</dbReference>
<dbReference type="AlphaFoldDB" id="G4V5M3"/>
<dbReference type="PhylomeDB" id="G4V5M3"/>
<accession>G4V5M3</accession>
<dbReference type="InterPro" id="IPR036869">
    <property type="entry name" value="J_dom_sf"/>
</dbReference>
<dbReference type="WBParaSite" id="Smp_005070.1">
    <property type="protein sequence ID" value="Smp_005070.1"/>
    <property type="gene ID" value="Smp_005070"/>
</dbReference>
<keyword evidence="3" id="KW-1185">Reference proteome</keyword>
<dbReference type="OrthoDB" id="552049at2759"/>
<evidence type="ECO:0000313" key="3">
    <source>
        <dbReference type="Proteomes" id="UP000008854"/>
    </source>
</evidence>
<feature type="domain" description="J" evidence="2">
    <location>
        <begin position="25"/>
        <end position="87"/>
    </location>
</feature>
<keyword evidence="1" id="KW-0812">Transmembrane</keyword>
<dbReference type="SMART" id="SM00271">
    <property type="entry name" value="DnaJ"/>
    <property type="match status" value="1"/>
</dbReference>
<dbReference type="eggNOG" id="KOG0712">
    <property type="taxonomic scope" value="Eukaryota"/>
</dbReference>
<dbReference type="InterPro" id="IPR001623">
    <property type="entry name" value="DnaJ_domain"/>
</dbReference>
<dbReference type="Proteomes" id="UP000008854">
    <property type="component" value="Unassembled WGS sequence"/>
</dbReference>
<dbReference type="STRING" id="6183.G4V5M3"/>
<evidence type="ECO:0000259" key="2">
    <source>
        <dbReference type="PROSITE" id="PS50076"/>
    </source>
</evidence>
<feature type="transmembrane region" description="Helical" evidence="1">
    <location>
        <begin position="137"/>
        <end position="157"/>
    </location>
</feature>
<dbReference type="CDD" id="cd06257">
    <property type="entry name" value="DnaJ"/>
    <property type="match status" value="1"/>
</dbReference>
<reference evidence="4" key="2">
    <citation type="submission" date="2018-12" db="UniProtKB">
        <authorList>
            <consortium name="WormBaseParasite"/>
        </authorList>
    </citation>
    <scope>IDENTIFICATION</scope>
    <source>
        <strain evidence="4">Puerto Rican</strain>
    </source>
</reference>
<dbReference type="InterPro" id="IPR052763">
    <property type="entry name" value="DnaJ_C4"/>
</dbReference>
<organism evidence="3 4">
    <name type="scientific">Schistosoma mansoni</name>
    <name type="common">Blood fluke</name>
    <dbReference type="NCBI Taxonomy" id="6183"/>
    <lineage>
        <taxon>Eukaryota</taxon>
        <taxon>Metazoa</taxon>
        <taxon>Spiralia</taxon>
        <taxon>Lophotrochozoa</taxon>
        <taxon>Platyhelminthes</taxon>
        <taxon>Trematoda</taxon>
        <taxon>Digenea</taxon>
        <taxon>Strigeidida</taxon>
        <taxon>Schistosomatoidea</taxon>
        <taxon>Schistosomatidae</taxon>
        <taxon>Schistosoma</taxon>
    </lineage>
</organism>
<dbReference type="PANTHER" id="PTHR44825">
    <property type="match status" value="1"/>
</dbReference>
<dbReference type="SUPFAM" id="SSF46565">
    <property type="entry name" value="Chaperone J-domain"/>
    <property type="match status" value="1"/>
</dbReference>
<name>G4V5M3_SCHMA</name>
<dbReference type="PANTHER" id="PTHR44825:SF1">
    <property type="entry name" value="DNAJ HOMOLOG SUBFAMILY C MEMBER 4"/>
    <property type="match status" value="1"/>
</dbReference>
<dbReference type="CTD" id="8352648"/>